<evidence type="ECO:0000256" key="4">
    <source>
        <dbReference type="HAMAP-Rule" id="MF_00909"/>
    </source>
</evidence>
<dbReference type="NCBIfam" id="TIGR00065">
    <property type="entry name" value="ftsZ"/>
    <property type="match status" value="1"/>
</dbReference>
<accession>A0A7C4YH37</accession>
<sequence length="358" mass="38769">MFSVPESPVQPAKIKVIGVGGCGGNVCNYLYKNGIKGVEIYAVNTDIQALSSLSVDNKIQIGENLTKGRGTGGEPDLGKEAANESYDKLKEIMMDANLVFITAGMGGGTGTGASPVVASVAKEIGALTIAVVTKPFEYENKMEKAMRGIEELKQVVDSILIIPNQKLLSFKNVSLFELLQDKTADVPAKAVQGISDLIVNTGYINRDFEDLKKVMTKRGKAVIGIGEGSGENKAVEAAQTAISSPLLEDIDISKAKSALINITSGRDLTSQEFEECINLIRKELNNNIEIFFGFVPDDNMNGKVRITLIATGIEYDTKDERMNEIITKSSILKPKVVITDKTSIEDLEIPTYLRRNID</sequence>
<dbReference type="GO" id="GO:0051258">
    <property type="term" value="P:protein polymerization"/>
    <property type="evidence" value="ECO:0007669"/>
    <property type="project" value="UniProtKB-UniRule"/>
</dbReference>
<dbReference type="CDD" id="cd02201">
    <property type="entry name" value="FtsZ_type1"/>
    <property type="match status" value="1"/>
</dbReference>
<dbReference type="InterPro" id="IPR020805">
    <property type="entry name" value="Cell_div_FtsZ_CS"/>
</dbReference>
<dbReference type="GO" id="GO:0003924">
    <property type="term" value="F:GTPase activity"/>
    <property type="evidence" value="ECO:0007669"/>
    <property type="project" value="UniProtKB-UniRule"/>
</dbReference>
<evidence type="ECO:0000259" key="7">
    <source>
        <dbReference type="SMART" id="SM00864"/>
    </source>
</evidence>
<evidence type="ECO:0000313" key="9">
    <source>
        <dbReference type="EMBL" id="HGW91029.1"/>
    </source>
</evidence>
<dbReference type="EMBL" id="DTHG01000006">
    <property type="protein sequence ID" value="HGW91029.1"/>
    <property type="molecule type" value="Genomic_DNA"/>
</dbReference>
<dbReference type="Gene3D" id="3.30.1330.20">
    <property type="entry name" value="Tubulin/FtsZ, C-terminal domain"/>
    <property type="match status" value="1"/>
</dbReference>
<dbReference type="SUPFAM" id="SSF55307">
    <property type="entry name" value="Tubulin C-terminal domain-like"/>
    <property type="match status" value="1"/>
</dbReference>
<evidence type="ECO:0000256" key="5">
    <source>
        <dbReference type="NCBIfam" id="TIGR00065"/>
    </source>
</evidence>
<name>A0A7C4YH37_UNCW3</name>
<dbReference type="Gene3D" id="3.40.50.1440">
    <property type="entry name" value="Tubulin/FtsZ, GTPase domain"/>
    <property type="match status" value="1"/>
</dbReference>
<dbReference type="SMART" id="SM00864">
    <property type="entry name" value="Tubulin"/>
    <property type="match status" value="1"/>
</dbReference>
<comment type="subcellular location">
    <subcellularLocation>
        <location evidence="4">Cytoplasm</location>
    </subcellularLocation>
    <text evidence="4">Assembles at midcell at the inner surface of the cytoplasmic membrane.</text>
</comment>
<evidence type="ECO:0000256" key="6">
    <source>
        <dbReference type="RuleBase" id="RU000631"/>
    </source>
</evidence>
<reference evidence="9" key="1">
    <citation type="journal article" date="2020" name="mSystems">
        <title>Genome- and Community-Level Interaction Insights into Carbon Utilization and Element Cycling Functions of Hydrothermarchaeota in Hydrothermal Sediment.</title>
        <authorList>
            <person name="Zhou Z."/>
            <person name="Liu Y."/>
            <person name="Xu W."/>
            <person name="Pan J."/>
            <person name="Luo Z.H."/>
            <person name="Li M."/>
        </authorList>
    </citation>
    <scope>NUCLEOTIDE SEQUENCE [LARGE SCALE GENOMIC DNA]</scope>
    <source>
        <strain evidence="9">SpSt-780</strain>
    </source>
</reference>
<protein>
    <recommendedName>
        <fullName evidence="4 5">Cell division protein FtsZ</fullName>
    </recommendedName>
</protein>
<dbReference type="SMART" id="SM00865">
    <property type="entry name" value="Tubulin_C"/>
    <property type="match status" value="1"/>
</dbReference>
<dbReference type="SUPFAM" id="SSF52490">
    <property type="entry name" value="Tubulin nucleotide-binding domain-like"/>
    <property type="match status" value="1"/>
</dbReference>
<comment type="similarity">
    <text evidence="1 4 6">Belongs to the FtsZ family.</text>
</comment>
<dbReference type="InterPro" id="IPR037103">
    <property type="entry name" value="Tubulin/FtsZ-like_C"/>
</dbReference>
<feature type="binding site" evidence="4">
    <location>
        <begin position="108"/>
        <end position="110"/>
    </location>
    <ligand>
        <name>GTP</name>
        <dbReference type="ChEBI" id="CHEBI:37565"/>
    </ligand>
</feature>
<dbReference type="InterPro" id="IPR036525">
    <property type="entry name" value="Tubulin/FtsZ_GTPase_sf"/>
</dbReference>
<dbReference type="Pfam" id="PF00091">
    <property type="entry name" value="Tubulin"/>
    <property type="match status" value="1"/>
</dbReference>
<comment type="caution">
    <text evidence="9">The sequence shown here is derived from an EMBL/GenBank/DDBJ whole genome shotgun (WGS) entry which is preliminary data.</text>
</comment>
<dbReference type="InterPro" id="IPR024757">
    <property type="entry name" value="FtsZ_C"/>
</dbReference>
<dbReference type="AlphaFoldDB" id="A0A7C4YH37"/>
<keyword evidence="4" id="KW-0963">Cytoplasm</keyword>
<dbReference type="InterPro" id="IPR045061">
    <property type="entry name" value="FtsZ/CetZ"/>
</dbReference>
<evidence type="ECO:0000256" key="3">
    <source>
        <dbReference type="ARBA" id="ARBA00023134"/>
    </source>
</evidence>
<keyword evidence="3 4" id="KW-0342">GTP-binding</keyword>
<dbReference type="GO" id="GO:0005737">
    <property type="term" value="C:cytoplasm"/>
    <property type="evidence" value="ECO:0007669"/>
    <property type="project" value="UniProtKB-SubCell"/>
</dbReference>
<keyword evidence="4 6" id="KW-0132">Cell division</keyword>
<feature type="binding site" evidence="4">
    <location>
        <position position="141"/>
    </location>
    <ligand>
        <name>GTP</name>
        <dbReference type="ChEBI" id="CHEBI:37565"/>
    </ligand>
</feature>
<dbReference type="InterPro" id="IPR000158">
    <property type="entry name" value="Cell_div_FtsZ"/>
</dbReference>
<dbReference type="HAMAP" id="MF_00909">
    <property type="entry name" value="FtsZ"/>
    <property type="match status" value="1"/>
</dbReference>
<evidence type="ECO:0000259" key="8">
    <source>
        <dbReference type="SMART" id="SM00865"/>
    </source>
</evidence>
<dbReference type="GO" id="GO:0032153">
    <property type="term" value="C:cell division site"/>
    <property type="evidence" value="ECO:0007669"/>
    <property type="project" value="UniProtKB-UniRule"/>
</dbReference>
<dbReference type="Pfam" id="PF12327">
    <property type="entry name" value="FtsZ_C"/>
    <property type="match status" value="1"/>
</dbReference>
<dbReference type="PRINTS" id="PR00423">
    <property type="entry name" value="CELLDVISFTSZ"/>
</dbReference>
<dbReference type="GO" id="GO:0005525">
    <property type="term" value="F:GTP binding"/>
    <property type="evidence" value="ECO:0007669"/>
    <property type="project" value="UniProtKB-UniRule"/>
</dbReference>
<comment type="function">
    <text evidence="4 6">Essential cell division protein that forms a contractile ring structure (Z ring) at the future cell division site. The regulation of the ring assembly controls the timing and the location of cell division. One of the functions of the FtsZ ring is to recruit other cell division proteins to the septum to produce a new cell wall between the dividing cells. Binds GTP and shows GTPase activity.</text>
</comment>
<comment type="caution">
    <text evidence="4">Lacks conserved residue(s) required for the propagation of feature annotation.</text>
</comment>
<keyword evidence="2 4" id="KW-0547">Nucleotide-binding</keyword>
<evidence type="ECO:0000256" key="1">
    <source>
        <dbReference type="ARBA" id="ARBA00009690"/>
    </source>
</evidence>
<dbReference type="PROSITE" id="PS01134">
    <property type="entry name" value="FTSZ_1"/>
    <property type="match status" value="1"/>
</dbReference>
<keyword evidence="4 6" id="KW-0131">Cell cycle</keyword>
<dbReference type="InterPro" id="IPR003008">
    <property type="entry name" value="Tubulin_FtsZ_GTPase"/>
</dbReference>
<keyword evidence="4 6" id="KW-0717">Septation</keyword>
<comment type="subunit">
    <text evidence="4">Homodimer. Polymerizes to form a dynamic ring structure in a strictly GTP-dependent manner. Interacts directly with several other division proteins.</text>
</comment>
<dbReference type="InterPro" id="IPR018316">
    <property type="entry name" value="Tubulin/FtsZ_2-layer-sand-dom"/>
</dbReference>
<feature type="binding site" evidence="4">
    <location>
        <position position="139"/>
    </location>
    <ligand>
        <name>GTP</name>
        <dbReference type="ChEBI" id="CHEBI:37565"/>
    </ligand>
</feature>
<feature type="domain" description="Tubulin/FtsZ GTPase" evidence="7">
    <location>
        <begin position="13"/>
        <end position="202"/>
    </location>
</feature>
<dbReference type="GO" id="GO:0000917">
    <property type="term" value="P:division septum assembly"/>
    <property type="evidence" value="ECO:0007669"/>
    <property type="project" value="UniProtKB-KW"/>
</dbReference>
<dbReference type="PANTHER" id="PTHR30314:SF3">
    <property type="entry name" value="MITOCHONDRIAL DIVISION PROTEIN FSZA"/>
    <property type="match status" value="1"/>
</dbReference>
<feature type="domain" description="Tubulin/FtsZ 2-layer sandwich" evidence="8">
    <location>
        <begin position="204"/>
        <end position="322"/>
    </location>
</feature>
<proteinExistence type="inferred from homology"/>
<dbReference type="PANTHER" id="PTHR30314">
    <property type="entry name" value="CELL DIVISION PROTEIN FTSZ-RELATED"/>
    <property type="match status" value="1"/>
</dbReference>
<evidence type="ECO:0000256" key="2">
    <source>
        <dbReference type="ARBA" id="ARBA00022741"/>
    </source>
</evidence>
<organism evidence="9">
    <name type="scientific">candidate division WOR-3 bacterium</name>
    <dbReference type="NCBI Taxonomy" id="2052148"/>
    <lineage>
        <taxon>Bacteria</taxon>
        <taxon>Bacteria division WOR-3</taxon>
    </lineage>
</organism>
<dbReference type="FunFam" id="3.40.50.1440:FF:000001">
    <property type="entry name" value="Cell division protein FtsZ"/>
    <property type="match status" value="1"/>
</dbReference>
<dbReference type="InterPro" id="IPR008280">
    <property type="entry name" value="Tub_FtsZ_C"/>
</dbReference>
<dbReference type="PROSITE" id="PS01135">
    <property type="entry name" value="FTSZ_2"/>
    <property type="match status" value="1"/>
</dbReference>
<gene>
    <name evidence="4 9" type="primary">ftsZ</name>
    <name evidence="9" type="ORF">ENV67_00610</name>
</gene>
<dbReference type="GO" id="GO:0043093">
    <property type="term" value="P:FtsZ-dependent cytokinesis"/>
    <property type="evidence" value="ECO:0007669"/>
    <property type="project" value="UniProtKB-UniRule"/>
</dbReference>